<comment type="similarity">
    <text evidence="1">Belongs to the mab-21 family.</text>
</comment>
<evidence type="ECO:0000259" key="3">
    <source>
        <dbReference type="Pfam" id="PF20266"/>
    </source>
</evidence>
<feature type="domain" description="Mab-21-like HhH/H2TH-like" evidence="3">
    <location>
        <begin position="272"/>
        <end position="351"/>
    </location>
</feature>
<dbReference type="GeneID" id="111101411"/>
<evidence type="ECO:0000259" key="2">
    <source>
        <dbReference type="Pfam" id="PF03281"/>
    </source>
</evidence>
<evidence type="ECO:0000313" key="5">
    <source>
        <dbReference type="RefSeq" id="XP_022289593.1"/>
    </source>
</evidence>
<dbReference type="InterPro" id="IPR024810">
    <property type="entry name" value="MAB21L/cGLR"/>
</dbReference>
<dbReference type="PANTHER" id="PTHR10656:SF69">
    <property type="entry name" value="MAB-21-LIKE HHH_H2TH-LIKE DOMAIN-CONTAINING PROTEIN"/>
    <property type="match status" value="1"/>
</dbReference>
<dbReference type="KEGG" id="cvn:111101411"/>
<dbReference type="AlphaFoldDB" id="A0A8B8AGE5"/>
<dbReference type="Pfam" id="PF20266">
    <property type="entry name" value="Mab-21_C"/>
    <property type="match status" value="1"/>
</dbReference>
<accession>A0A8B8AGE5</accession>
<sequence>MTKRQFVQTTDSSRFKIIHDTRLSQSVYVGMCKKVGTPTEVRHRREAMDTGEFLWKPIYIMRGIEIRICGSFRDGFRLETSDVDSMFWPRDHKVICDSSLISIYNYGIPQHTVILMECEDVPPGSTKLKLLTSSGDTKINASCIKINGETYIFSSLFRERFLDYNTSNLVLATPSVQHGPCAAMPISGMAFDNAYCFYCKQWPHVALPWKQRCLLNHWPSDCVLSTIGDEGFHVVPISSLPFDPERDSEWRISFSGAEQKLVHFMNHCQFLCYGMLKIFLTEVINTDINDPCLCSYFIKTLMFWAIQLHSSIKWKPCNLLSCFWTCFKLLISWVYKGECPNFFIPQNNMFMVKVVGHKQAALLEKLYALYNEGIICLLSSPTIGEYLEKSSPVRYLTPGTEETTIVSDYHIDVCLFNDLNMLIDPYAANIEEFAGVIFALEQLQKTRSTSMQAITVQYFRPKLLRNYCFMSRQNIAKSSNRKLYYLLKIIKLAVRIGCVSEIVYLALYYYSDCHYKQSLRCLQTALERLTLPYTVCFGFNNEEMYKRAMKGRSLLDRMRKVIIYDITLCSGYAYVRELIPEQMTNIANGAGILSIPPLVMVHMLFVLNHHTLGNAVNS</sequence>
<dbReference type="Pfam" id="PF03281">
    <property type="entry name" value="Mab-21"/>
    <property type="match status" value="1"/>
</dbReference>
<reference evidence="5" key="1">
    <citation type="submission" date="2025-08" db="UniProtKB">
        <authorList>
            <consortium name="RefSeq"/>
        </authorList>
    </citation>
    <scope>IDENTIFICATION</scope>
    <source>
        <tissue evidence="5">Whole sample</tissue>
    </source>
</reference>
<dbReference type="RefSeq" id="XP_022289593.1">
    <property type="nucleotide sequence ID" value="XM_022433885.1"/>
</dbReference>
<dbReference type="InterPro" id="IPR046903">
    <property type="entry name" value="Mab-21-like_nuc_Trfase"/>
</dbReference>
<dbReference type="SMART" id="SM01265">
    <property type="entry name" value="Mab-21"/>
    <property type="match status" value="1"/>
</dbReference>
<feature type="domain" description="Mab-21-like nucleotidyltransferase" evidence="2">
    <location>
        <begin position="194"/>
        <end position="262"/>
    </location>
</feature>
<dbReference type="Gene3D" id="1.10.1410.40">
    <property type="match status" value="1"/>
</dbReference>
<dbReference type="PANTHER" id="PTHR10656">
    <property type="entry name" value="CELL FATE DETERMINING PROTEIN MAB21-RELATED"/>
    <property type="match status" value="1"/>
</dbReference>
<keyword evidence="4" id="KW-1185">Reference proteome</keyword>
<gene>
    <name evidence="5" type="primary">LOC111101411</name>
</gene>
<dbReference type="InterPro" id="IPR046906">
    <property type="entry name" value="Mab-21_HhH/H2TH-like"/>
</dbReference>
<organism evidence="4 5">
    <name type="scientific">Crassostrea virginica</name>
    <name type="common">Eastern oyster</name>
    <dbReference type="NCBI Taxonomy" id="6565"/>
    <lineage>
        <taxon>Eukaryota</taxon>
        <taxon>Metazoa</taxon>
        <taxon>Spiralia</taxon>
        <taxon>Lophotrochozoa</taxon>
        <taxon>Mollusca</taxon>
        <taxon>Bivalvia</taxon>
        <taxon>Autobranchia</taxon>
        <taxon>Pteriomorphia</taxon>
        <taxon>Ostreida</taxon>
        <taxon>Ostreoidea</taxon>
        <taxon>Ostreidae</taxon>
        <taxon>Crassostrea</taxon>
    </lineage>
</organism>
<name>A0A8B8AGE5_CRAVI</name>
<evidence type="ECO:0000313" key="4">
    <source>
        <dbReference type="Proteomes" id="UP000694844"/>
    </source>
</evidence>
<evidence type="ECO:0000256" key="1">
    <source>
        <dbReference type="ARBA" id="ARBA00008307"/>
    </source>
</evidence>
<protein>
    <submittedName>
        <fullName evidence="5">Uncharacterized protein LOC111101411</fullName>
    </submittedName>
</protein>
<dbReference type="OrthoDB" id="5974599at2759"/>
<proteinExistence type="inferred from homology"/>
<dbReference type="Proteomes" id="UP000694844">
    <property type="component" value="Chromosome 6"/>
</dbReference>